<reference evidence="1" key="1">
    <citation type="submission" date="2014-11" db="EMBL/GenBank/DDBJ databases">
        <authorList>
            <person name="Malar M.C."/>
            <person name="Sen D."/>
            <person name="Tripathy S."/>
        </authorList>
    </citation>
    <scope>NUCLEOTIDE SEQUENCE</scope>
    <source>
        <strain evidence="1">BDU141951</strain>
    </source>
</reference>
<comment type="caution">
    <text evidence="1">The sequence shown here is derived from an EMBL/GenBank/DDBJ whole genome shotgun (WGS) entry which is preliminary data.</text>
</comment>
<reference evidence="1" key="3">
    <citation type="submission" date="2020-02" db="EMBL/GenBank/DDBJ databases">
        <authorList>
            <person name="Sarangi A.N."/>
            <person name="Ghosh S."/>
            <person name="Mukherjee M."/>
            <person name="Tripathy S."/>
        </authorList>
    </citation>
    <scope>NUCLEOTIDE SEQUENCE</scope>
    <source>
        <strain evidence="1">BDU141951</strain>
    </source>
</reference>
<dbReference type="EMBL" id="JTHE02000003">
    <property type="protein sequence ID" value="NEV68865.1"/>
    <property type="molecule type" value="Genomic_DNA"/>
</dbReference>
<evidence type="ECO:0000313" key="1">
    <source>
        <dbReference type="EMBL" id="NEV68865.1"/>
    </source>
</evidence>
<reference evidence="1" key="2">
    <citation type="journal article" date="2015" name="Genome Announc.">
        <title>Draft Genome Sequence of Filamentous Marine Cyanobacterium Lyngbya confervoides Strain BDU141951.</title>
        <authorList>
            <person name="Chandrababunaidu M.M."/>
            <person name="Sen D."/>
            <person name="Tripathy S."/>
        </authorList>
    </citation>
    <scope>NUCLEOTIDE SEQUENCE</scope>
    <source>
        <strain evidence="1">BDU141951</strain>
    </source>
</reference>
<sequence length="140" mass="15291">MRDPLWRVKSLPWIPLIQNALLTVLLATVLDIALIFLLSAMLTVWSAGATALLQGGVVGLLLQVVAAGGIGALAVELMERFFRVVRLDAASLWALVGCLALVLWLKSLLPIPSFLVGISYIQLVGMMLGLFSRGRSHWRW</sequence>
<gene>
    <name evidence="1" type="ORF">QQ91_017335</name>
</gene>
<proteinExistence type="predicted"/>
<dbReference type="AlphaFoldDB" id="A0A0C1YIE0"/>
<organism evidence="1">
    <name type="scientific">Lyngbya confervoides BDU141951</name>
    <dbReference type="NCBI Taxonomy" id="1574623"/>
    <lineage>
        <taxon>Bacteria</taxon>
        <taxon>Bacillati</taxon>
        <taxon>Cyanobacteriota</taxon>
        <taxon>Cyanophyceae</taxon>
        <taxon>Oscillatoriophycideae</taxon>
        <taxon>Oscillatoriales</taxon>
        <taxon>Microcoleaceae</taxon>
        <taxon>Lyngbya</taxon>
    </lineage>
</organism>
<accession>A0A0C1YIE0</accession>
<protein>
    <submittedName>
        <fullName evidence="1">Peptide chain release factor 1</fullName>
    </submittedName>
</protein>
<name>A0A0C1YIE0_9CYAN</name>